<comment type="caution">
    <text evidence="2">The sequence shown here is derived from an EMBL/GenBank/DDBJ whole genome shotgun (WGS) entry which is preliminary data.</text>
</comment>
<evidence type="ECO:0000313" key="2">
    <source>
        <dbReference type="EMBL" id="ETN98630.1"/>
    </source>
</evidence>
<evidence type="ECO:0000256" key="1">
    <source>
        <dbReference type="SAM" id="Phobius"/>
    </source>
</evidence>
<gene>
    <name evidence="2" type="ORF">RFI_38863</name>
</gene>
<name>X6LB73_RETFI</name>
<feature type="transmembrane region" description="Helical" evidence="1">
    <location>
        <begin position="32"/>
        <end position="57"/>
    </location>
</feature>
<keyword evidence="1" id="KW-0812">Transmembrane</keyword>
<evidence type="ECO:0000313" key="3">
    <source>
        <dbReference type="Proteomes" id="UP000023152"/>
    </source>
</evidence>
<reference evidence="2 3" key="1">
    <citation type="journal article" date="2013" name="Curr. Biol.">
        <title>The Genome of the Foraminiferan Reticulomyxa filosa.</title>
        <authorList>
            <person name="Glockner G."/>
            <person name="Hulsmann N."/>
            <person name="Schleicher M."/>
            <person name="Noegel A.A."/>
            <person name="Eichinger L."/>
            <person name="Gallinger C."/>
            <person name="Pawlowski J."/>
            <person name="Sierra R."/>
            <person name="Euteneuer U."/>
            <person name="Pillet L."/>
            <person name="Moustafa A."/>
            <person name="Platzer M."/>
            <person name="Groth M."/>
            <person name="Szafranski K."/>
            <person name="Schliwa M."/>
        </authorList>
    </citation>
    <scope>NUCLEOTIDE SEQUENCE [LARGE SCALE GENOMIC DNA]</scope>
</reference>
<keyword evidence="3" id="KW-1185">Reference proteome</keyword>
<dbReference type="AlphaFoldDB" id="X6LB73"/>
<sequence>MLNNQYSTQPLYVLINLKEHINPKVKMDDVLIIEWLFIIFSFCSSLLSFICLFFLLFNKKHLISIASYLCCYSQKILEKTMQEIIAMKNVIHFNT</sequence>
<accession>X6LB73</accession>
<dbReference type="Proteomes" id="UP000023152">
    <property type="component" value="Unassembled WGS sequence"/>
</dbReference>
<protein>
    <submittedName>
        <fullName evidence="2">Uncharacterized protein</fullName>
    </submittedName>
</protein>
<proteinExistence type="predicted"/>
<organism evidence="2 3">
    <name type="scientific">Reticulomyxa filosa</name>
    <dbReference type="NCBI Taxonomy" id="46433"/>
    <lineage>
        <taxon>Eukaryota</taxon>
        <taxon>Sar</taxon>
        <taxon>Rhizaria</taxon>
        <taxon>Retaria</taxon>
        <taxon>Foraminifera</taxon>
        <taxon>Monothalamids</taxon>
        <taxon>Reticulomyxidae</taxon>
        <taxon>Reticulomyxa</taxon>
    </lineage>
</organism>
<dbReference type="EMBL" id="ASPP01046207">
    <property type="protein sequence ID" value="ETN98630.1"/>
    <property type="molecule type" value="Genomic_DNA"/>
</dbReference>
<keyword evidence="1" id="KW-0472">Membrane</keyword>
<keyword evidence="1" id="KW-1133">Transmembrane helix</keyword>